<accession>B8BCM7</accession>
<reference evidence="2 3" key="1">
    <citation type="journal article" date="2005" name="PLoS Biol.">
        <title>The genomes of Oryza sativa: a history of duplications.</title>
        <authorList>
            <person name="Yu J."/>
            <person name="Wang J."/>
            <person name="Lin W."/>
            <person name="Li S."/>
            <person name="Li H."/>
            <person name="Zhou J."/>
            <person name="Ni P."/>
            <person name="Dong W."/>
            <person name="Hu S."/>
            <person name="Zeng C."/>
            <person name="Zhang J."/>
            <person name="Zhang Y."/>
            <person name="Li R."/>
            <person name="Xu Z."/>
            <person name="Li S."/>
            <person name="Li X."/>
            <person name="Zheng H."/>
            <person name="Cong L."/>
            <person name="Lin L."/>
            <person name="Yin J."/>
            <person name="Geng J."/>
            <person name="Li G."/>
            <person name="Shi J."/>
            <person name="Liu J."/>
            <person name="Lv H."/>
            <person name="Li J."/>
            <person name="Wang J."/>
            <person name="Deng Y."/>
            <person name="Ran L."/>
            <person name="Shi X."/>
            <person name="Wang X."/>
            <person name="Wu Q."/>
            <person name="Li C."/>
            <person name="Ren X."/>
            <person name="Wang J."/>
            <person name="Wang X."/>
            <person name="Li D."/>
            <person name="Liu D."/>
            <person name="Zhang X."/>
            <person name="Ji Z."/>
            <person name="Zhao W."/>
            <person name="Sun Y."/>
            <person name="Zhang Z."/>
            <person name="Bao J."/>
            <person name="Han Y."/>
            <person name="Dong L."/>
            <person name="Ji J."/>
            <person name="Chen P."/>
            <person name="Wu S."/>
            <person name="Liu J."/>
            <person name="Xiao Y."/>
            <person name="Bu D."/>
            <person name="Tan J."/>
            <person name="Yang L."/>
            <person name="Ye C."/>
            <person name="Zhang J."/>
            <person name="Xu J."/>
            <person name="Zhou Y."/>
            <person name="Yu Y."/>
            <person name="Zhang B."/>
            <person name="Zhuang S."/>
            <person name="Wei H."/>
            <person name="Liu B."/>
            <person name="Lei M."/>
            <person name="Yu H."/>
            <person name="Li Y."/>
            <person name="Xu H."/>
            <person name="Wei S."/>
            <person name="He X."/>
            <person name="Fang L."/>
            <person name="Zhang Z."/>
            <person name="Zhang Y."/>
            <person name="Huang X."/>
            <person name="Su Z."/>
            <person name="Tong W."/>
            <person name="Li J."/>
            <person name="Tong Z."/>
            <person name="Li S."/>
            <person name="Ye J."/>
            <person name="Wang L."/>
            <person name="Fang L."/>
            <person name="Lei T."/>
            <person name="Chen C."/>
            <person name="Chen H."/>
            <person name="Xu Z."/>
            <person name="Li H."/>
            <person name="Huang H."/>
            <person name="Zhang F."/>
            <person name="Xu H."/>
            <person name="Li N."/>
            <person name="Zhao C."/>
            <person name="Li S."/>
            <person name="Dong L."/>
            <person name="Huang Y."/>
            <person name="Li L."/>
            <person name="Xi Y."/>
            <person name="Qi Q."/>
            <person name="Li W."/>
            <person name="Zhang B."/>
            <person name="Hu W."/>
            <person name="Zhang Y."/>
            <person name="Tian X."/>
            <person name="Jiao Y."/>
            <person name="Liang X."/>
            <person name="Jin J."/>
            <person name="Gao L."/>
            <person name="Zheng W."/>
            <person name="Hao B."/>
            <person name="Liu S."/>
            <person name="Wang W."/>
            <person name="Yuan L."/>
            <person name="Cao M."/>
            <person name="McDermott J."/>
            <person name="Samudrala R."/>
            <person name="Wang J."/>
            <person name="Wong G.K."/>
            <person name="Yang H."/>
        </authorList>
    </citation>
    <scope>NUCLEOTIDE SEQUENCE [LARGE SCALE GENOMIC DNA]</scope>
    <source>
        <strain evidence="3">cv. 93-11</strain>
    </source>
</reference>
<dbReference type="EMBL" id="CM000134">
    <property type="protein sequence ID" value="EEC84720.1"/>
    <property type="molecule type" value="Genomic_DNA"/>
</dbReference>
<proteinExistence type="predicted"/>
<feature type="compositionally biased region" description="Basic residues" evidence="1">
    <location>
        <begin position="38"/>
        <end position="48"/>
    </location>
</feature>
<organism evidence="2 3">
    <name type="scientific">Oryza sativa subsp. indica</name>
    <name type="common">Rice</name>
    <dbReference type="NCBI Taxonomy" id="39946"/>
    <lineage>
        <taxon>Eukaryota</taxon>
        <taxon>Viridiplantae</taxon>
        <taxon>Streptophyta</taxon>
        <taxon>Embryophyta</taxon>
        <taxon>Tracheophyta</taxon>
        <taxon>Spermatophyta</taxon>
        <taxon>Magnoliopsida</taxon>
        <taxon>Liliopsida</taxon>
        <taxon>Poales</taxon>
        <taxon>Poaceae</taxon>
        <taxon>BOP clade</taxon>
        <taxon>Oryzoideae</taxon>
        <taxon>Oryzeae</taxon>
        <taxon>Oryzinae</taxon>
        <taxon>Oryza</taxon>
        <taxon>Oryza sativa</taxon>
    </lineage>
</organism>
<keyword evidence="3" id="KW-1185">Reference proteome</keyword>
<gene>
    <name evidence="2" type="ORF">OsI_31686</name>
</gene>
<dbReference type="HOGENOM" id="CLU_2125208_0_0_1"/>
<dbReference type="Proteomes" id="UP000007015">
    <property type="component" value="Chromosome 9"/>
</dbReference>
<protein>
    <submittedName>
        <fullName evidence="2">Uncharacterized protein</fullName>
    </submittedName>
</protein>
<evidence type="ECO:0000256" key="1">
    <source>
        <dbReference type="SAM" id="MobiDB-lite"/>
    </source>
</evidence>
<evidence type="ECO:0000313" key="3">
    <source>
        <dbReference type="Proteomes" id="UP000007015"/>
    </source>
</evidence>
<evidence type="ECO:0000313" key="2">
    <source>
        <dbReference type="EMBL" id="EEC84720.1"/>
    </source>
</evidence>
<dbReference type="Gramene" id="BGIOSGA029621-TA">
    <property type="protein sequence ID" value="BGIOSGA029621-PA"/>
    <property type="gene ID" value="BGIOSGA029621"/>
</dbReference>
<feature type="region of interest" description="Disordered" evidence="1">
    <location>
        <begin position="33"/>
        <end position="53"/>
    </location>
</feature>
<sequence>MGVSRKREREIVEQYVATAAFAMLLLVGGVATGEGGRARRCSPPRGRARGAAPSRCHREPGVCGLACSNEAVAAGIRLTFDHLLLRNAPAQCFDDSDPLAVVAYNASTLPTASK</sequence>
<dbReference type="AlphaFoldDB" id="B8BCM7"/>
<name>B8BCM7_ORYSI</name>